<dbReference type="SUPFAM" id="SSF53335">
    <property type="entry name" value="S-adenosyl-L-methionine-dependent methyltransferases"/>
    <property type="match status" value="1"/>
</dbReference>
<proteinExistence type="predicted"/>
<name>A0A7X6HDA3_9MICC</name>
<evidence type="ECO:0000256" key="3">
    <source>
        <dbReference type="ARBA" id="ARBA00022691"/>
    </source>
</evidence>
<dbReference type="InterPro" id="IPR029063">
    <property type="entry name" value="SAM-dependent_MTases_sf"/>
</dbReference>
<dbReference type="PROSITE" id="PS51682">
    <property type="entry name" value="SAM_OMT_I"/>
    <property type="match status" value="1"/>
</dbReference>
<keyword evidence="6" id="KW-1185">Reference proteome</keyword>
<keyword evidence="2 5" id="KW-0808">Transferase</keyword>
<dbReference type="InterPro" id="IPR002935">
    <property type="entry name" value="SAM_O-MeTrfase"/>
</dbReference>
<dbReference type="PANTHER" id="PTHR10509">
    <property type="entry name" value="O-METHYLTRANSFERASE-RELATED"/>
    <property type="match status" value="1"/>
</dbReference>
<feature type="region of interest" description="Disordered" evidence="4">
    <location>
        <begin position="1"/>
        <end position="39"/>
    </location>
</feature>
<dbReference type="RefSeq" id="WP_168486373.1">
    <property type="nucleotide sequence ID" value="NZ_JAAZSQ010000009.1"/>
</dbReference>
<dbReference type="CDD" id="cd02440">
    <property type="entry name" value="AdoMet_MTases"/>
    <property type="match status" value="1"/>
</dbReference>
<dbReference type="PANTHER" id="PTHR10509:SF14">
    <property type="entry name" value="CAFFEOYL-COA O-METHYLTRANSFERASE 3-RELATED"/>
    <property type="match status" value="1"/>
</dbReference>
<reference evidence="5 6" key="1">
    <citation type="submission" date="2020-04" db="EMBL/GenBank/DDBJ databases">
        <title>Arthrobacter sp. nov.</title>
        <authorList>
            <person name="Liu S."/>
        </authorList>
    </citation>
    <scope>NUCLEOTIDE SEQUENCE [LARGE SCALE GENOMIC DNA]</scope>
    <source>
        <strain evidence="5 6">E918</strain>
    </source>
</reference>
<dbReference type="GO" id="GO:0032259">
    <property type="term" value="P:methylation"/>
    <property type="evidence" value="ECO:0007669"/>
    <property type="project" value="UniProtKB-KW"/>
</dbReference>
<keyword evidence="1 5" id="KW-0489">Methyltransferase</keyword>
<dbReference type="GO" id="GO:0008757">
    <property type="term" value="F:S-adenosylmethionine-dependent methyltransferase activity"/>
    <property type="evidence" value="ECO:0007669"/>
    <property type="project" value="TreeGrafter"/>
</dbReference>
<evidence type="ECO:0000256" key="2">
    <source>
        <dbReference type="ARBA" id="ARBA00022679"/>
    </source>
</evidence>
<protein>
    <submittedName>
        <fullName evidence="5">O-methyltransferase</fullName>
    </submittedName>
</protein>
<organism evidence="5 6">
    <name type="scientific">Arthrobacter mobilis</name>
    <dbReference type="NCBI Taxonomy" id="2724944"/>
    <lineage>
        <taxon>Bacteria</taxon>
        <taxon>Bacillati</taxon>
        <taxon>Actinomycetota</taxon>
        <taxon>Actinomycetes</taxon>
        <taxon>Micrococcales</taxon>
        <taxon>Micrococcaceae</taxon>
        <taxon>Arthrobacter</taxon>
    </lineage>
</organism>
<evidence type="ECO:0000256" key="1">
    <source>
        <dbReference type="ARBA" id="ARBA00022603"/>
    </source>
</evidence>
<dbReference type="GO" id="GO:0008171">
    <property type="term" value="F:O-methyltransferase activity"/>
    <property type="evidence" value="ECO:0007669"/>
    <property type="project" value="InterPro"/>
</dbReference>
<dbReference type="EMBL" id="JAAZSQ010000009">
    <property type="protein sequence ID" value="NKX55031.1"/>
    <property type="molecule type" value="Genomic_DNA"/>
</dbReference>
<dbReference type="Proteomes" id="UP000544090">
    <property type="component" value="Unassembled WGS sequence"/>
</dbReference>
<dbReference type="InterPro" id="IPR050362">
    <property type="entry name" value="Cation-dep_OMT"/>
</dbReference>
<dbReference type="Gene3D" id="3.40.50.150">
    <property type="entry name" value="Vaccinia Virus protein VP39"/>
    <property type="match status" value="1"/>
</dbReference>
<dbReference type="Pfam" id="PF01596">
    <property type="entry name" value="Methyltransf_3"/>
    <property type="match status" value="1"/>
</dbReference>
<accession>A0A7X6HDA3</accession>
<gene>
    <name evidence="5" type="ORF">HGG74_10855</name>
</gene>
<comment type="caution">
    <text evidence="5">The sequence shown here is derived from an EMBL/GenBank/DDBJ whole genome shotgun (WGS) entry which is preliminary data.</text>
</comment>
<evidence type="ECO:0000256" key="4">
    <source>
        <dbReference type="SAM" id="MobiDB-lite"/>
    </source>
</evidence>
<keyword evidence="3" id="KW-0949">S-adenosyl-L-methionine</keyword>
<evidence type="ECO:0000313" key="6">
    <source>
        <dbReference type="Proteomes" id="UP000544090"/>
    </source>
</evidence>
<dbReference type="AlphaFoldDB" id="A0A7X6HDA3"/>
<evidence type="ECO:0000313" key="5">
    <source>
        <dbReference type="EMBL" id="NKX55031.1"/>
    </source>
</evidence>
<sequence length="265" mass="27305">MAPEDSAGRGSGTNGSEVPAGGAYDGSSYEAAPGSPSASQAEARWAAVDQYLAGTLVGEDAVLAEGRQAAHEAGLPGIEVSAPQGKFLMLMARLVGARKVLEIGTLGGYSTTWLARGIPDDGEVITCEYEPHHAEVARANLARAGVGGKVSVRVGAALETLPRLEAEEAGPFDLVFIDADKANNRNYVEWALKLARPGTVIIVDNVVRGGAVLRTDLPAGDPEAEAIAGTRGALELLGSDRRLDATAVQTVGAKGWDGFAFAVVK</sequence>